<organism evidence="2 3">
    <name type="scientific">Rubrobacter taiwanensis</name>
    <dbReference type="NCBI Taxonomy" id="185139"/>
    <lineage>
        <taxon>Bacteria</taxon>
        <taxon>Bacillati</taxon>
        <taxon>Actinomycetota</taxon>
        <taxon>Rubrobacteria</taxon>
        <taxon>Rubrobacterales</taxon>
        <taxon>Rubrobacteraceae</taxon>
        <taxon>Rubrobacter</taxon>
    </lineage>
</organism>
<evidence type="ECO:0000313" key="3">
    <source>
        <dbReference type="Proteomes" id="UP000295244"/>
    </source>
</evidence>
<keyword evidence="3" id="KW-1185">Reference proteome</keyword>
<dbReference type="CDD" id="cd14797">
    <property type="entry name" value="DUF302"/>
    <property type="match status" value="1"/>
</dbReference>
<gene>
    <name evidence="2" type="ORF">E0L93_09065</name>
</gene>
<dbReference type="Proteomes" id="UP000295244">
    <property type="component" value="Unassembled WGS sequence"/>
</dbReference>
<reference evidence="2 3" key="1">
    <citation type="submission" date="2019-03" db="EMBL/GenBank/DDBJ databases">
        <title>Whole genome sequence of a novel Rubrobacter taiwanensis strain, isolated from Yellowstone National Park.</title>
        <authorList>
            <person name="Freed S."/>
            <person name="Ramaley R.F."/>
            <person name="Kyndt J.A."/>
        </authorList>
    </citation>
    <scope>NUCLEOTIDE SEQUENCE [LARGE SCALE GENOMIC DNA]</scope>
    <source>
        <strain evidence="2 3">Yellowstone</strain>
    </source>
</reference>
<protein>
    <submittedName>
        <fullName evidence="2">DUF302 domain-containing protein</fullName>
    </submittedName>
</protein>
<evidence type="ECO:0000259" key="1">
    <source>
        <dbReference type="Pfam" id="PF03625"/>
    </source>
</evidence>
<accession>A0A4R1BIA4</accession>
<dbReference type="InterPro" id="IPR005180">
    <property type="entry name" value="DUF302"/>
</dbReference>
<dbReference type="InterPro" id="IPR016796">
    <property type="entry name" value="UCP021774"/>
</dbReference>
<dbReference type="Gene3D" id="3.30.310.70">
    <property type="entry name" value="TT1751-like domain"/>
    <property type="match status" value="1"/>
</dbReference>
<comment type="caution">
    <text evidence="2">The sequence shown here is derived from an EMBL/GenBank/DDBJ whole genome shotgun (WGS) entry which is preliminary data.</text>
</comment>
<dbReference type="PANTHER" id="PTHR38342:SF1">
    <property type="entry name" value="SLR5037 PROTEIN"/>
    <property type="match status" value="1"/>
</dbReference>
<feature type="domain" description="DUF302" evidence="1">
    <location>
        <begin position="31"/>
        <end position="93"/>
    </location>
</feature>
<dbReference type="SUPFAM" id="SSF103247">
    <property type="entry name" value="TT1751-like"/>
    <property type="match status" value="1"/>
</dbReference>
<dbReference type="Pfam" id="PF03625">
    <property type="entry name" value="DUF302"/>
    <property type="match status" value="1"/>
</dbReference>
<dbReference type="OrthoDB" id="9791067at2"/>
<evidence type="ECO:0000313" key="2">
    <source>
        <dbReference type="EMBL" id="TCJ16981.1"/>
    </source>
</evidence>
<dbReference type="PIRSF" id="PIRSF021774">
    <property type="entry name" value="UCP021774"/>
    <property type="match status" value="1"/>
</dbReference>
<dbReference type="PANTHER" id="PTHR38342">
    <property type="entry name" value="SLR5037 PROTEIN"/>
    <property type="match status" value="1"/>
</dbReference>
<sequence length="125" mass="13309">MKVRSRLSAEEAEARVRESLAGEGFSVLTEIDVAATLKEKLGVERPFYKILGACNPHLASEALDAEEDVGLLLPCNVVVYEAEGGSVVAALDPGAMGELAASPDLEPLMREARSRVERSLAAVEE</sequence>
<dbReference type="AlphaFoldDB" id="A0A4R1BIA4"/>
<dbReference type="InterPro" id="IPR035923">
    <property type="entry name" value="TT1751-like_sf"/>
</dbReference>
<proteinExistence type="predicted"/>
<name>A0A4R1BIA4_9ACTN</name>
<dbReference type="EMBL" id="SKBU01000015">
    <property type="protein sequence ID" value="TCJ16981.1"/>
    <property type="molecule type" value="Genomic_DNA"/>
</dbReference>